<gene>
    <name evidence="2" type="ORF">CLV62_10129</name>
</gene>
<accession>A0A2V3PV30</accession>
<proteinExistence type="predicted"/>
<feature type="chain" id="PRO_5015939697" description="Heme-binding HmuY-like protein" evidence="1">
    <location>
        <begin position="20"/>
        <end position="192"/>
    </location>
</feature>
<evidence type="ECO:0008006" key="4">
    <source>
        <dbReference type="Google" id="ProtNLM"/>
    </source>
</evidence>
<dbReference type="EMBL" id="QICL01000001">
    <property type="protein sequence ID" value="PXV68766.1"/>
    <property type="molecule type" value="Genomic_DNA"/>
</dbReference>
<evidence type="ECO:0000256" key="1">
    <source>
        <dbReference type="SAM" id="SignalP"/>
    </source>
</evidence>
<protein>
    <recommendedName>
        <fullName evidence="4">Heme-binding HmuY-like protein</fullName>
    </recommendedName>
</protein>
<evidence type="ECO:0000313" key="2">
    <source>
        <dbReference type="EMBL" id="PXV68766.1"/>
    </source>
</evidence>
<keyword evidence="1" id="KW-0732">Signal</keyword>
<organism evidence="2 3">
    <name type="scientific">Dysgonomonas alginatilytica</name>
    <dbReference type="NCBI Taxonomy" id="1605892"/>
    <lineage>
        <taxon>Bacteria</taxon>
        <taxon>Pseudomonadati</taxon>
        <taxon>Bacteroidota</taxon>
        <taxon>Bacteroidia</taxon>
        <taxon>Bacteroidales</taxon>
        <taxon>Dysgonomonadaceae</taxon>
        <taxon>Dysgonomonas</taxon>
    </lineage>
</organism>
<evidence type="ECO:0000313" key="3">
    <source>
        <dbReference type="Proteomes" id="UP000247973"/>
    </source>
</evidence>
<sequence length="192" mass="21460">MNKIILLTLTLLISNLAYCQIGVNTENPHTSAILEVSSTNRGVLLPRLTTLDKEAMPSPSNGLLVYDTDKQCISQNIGTETNPQWMCLTQNATRFFYMPSINIPTPNLGAVATPLDLYAEYKKQFNTPSGKNATAPSVIPHYTTANQLHYYITYYDTSVLKINNITDDGKMTYSIVKKADYDTYMNVVFVVK</sequence>
<feature type="signal peptide" evidence="1">
    <location>
        <begin position="1"/>
        <end position="19"/>
    </location>
</feature>
<dbReference type="Proteomes" id="UP000247973">
    <property type="component" value="Unassembled WGS sequence"/>
</dbReference>
<dbReference type="AlphaFoldDB" id="A0A2V3PV30"/>
<reference evidence="2 3" key="1">
    <citation type="submission" date="2018-03" db="EMBL/GenBank/DDBJ databases">
        <title>Genomic Encyclopedia of Archaeal and Bacterial Type Strains, Phase II (KMG-II): from individual species to whole genera.</title>
        <authorList>
            <person name="Goeker M."/>
        </authorList>
    </citation>
    <scope>NUCLEOTIDE SEQUENCE [LARGE SCALE GENOMIC DNA]</scope>
    <source>
        <strain evidence="2 3">DSM 100214</strain>
    </source>
</reference>
<name>A0A2V3PV30_9BACT</name>
<keyword evidence="3" id="KW-1185">Reference proteome</keyword>
<comment type="caution">
    <text evidence="2">The sequence shown here is derived from an EMBL/GenBank/DDBJ whole genome shotgun (WGS) entry which is preliminary data.</text>
</comment>
<dbReference type="OrthoDB" id="997002at2"/>